<name>A0A4D4KXN7_STRVO</name>
<gene>
    <name evidence="2" type="ORF">SVIO_019200</name>
</gene>
<feature type="compositionally biased region" description="Polar residues" evidence="1">
    <location>
        <begin position="42"/>
        <end position="58"/>
    </location>
</feature>
<accession>A0A4D4KXN7</accession>
<dbReference type="Proteomes" id="UP000301309">
    <property type="component" value="Unassembled WGS sequence"/>
</dbReference>
<comment type="caution">
    <text evidence="2">The sequence shown here is derived from an EMBL/GenBank/DDBJ whole genome shotgun (WGS) entry which is preliminary data.</text>
</comment>
<proteinExistence type="predicted"/>
<sequence length="88" mass="8970">MAVSLTGGTATAGHAYAAPSIGPYAVTAEYGGDLYFTASAGTDSQTVGQASTTTTVNSAPIRPCPDSPSASSSRWLPRRRGPVRRPGR</sequence>
<evidence type="ECO:0000313" key="2">
    <source>
        <dbReference type="EMBL" id="GDY51297.1"/>
    </source>
</evidence>
<evidence type="ECO:0000313" key="3">
    <source>
        <dbReference type="Proteomes" id="UP000301309"/>
    </source>
</evidence>
<keyword evidence="3" id="KW-1185">Reference proteome</keyword>
<dbReference type="EMBL" id="BJHW01000001">
    <property type="protein sequence ID" value="GDY51297.1"/>
    <property type="molecule type" value="Genomic_DNA"/>
</dbReference>
<feature type="compositionally biased region" description="Basic residues" evidence="1">
    <location>
        <begin position="76"/>
        <end position="88"/>
    </location>
</feature>
<reference evidence="2 3" key="1">
    <citation type="journal article" date="2020" name="Int. J. Syst. Evol. Microbiol.">
        <title>Reclassification of Streptomyces castelarensis and Streptomyces sporoclivatus as later heterotypic synonyms of Streptomyces antimycoticus.</title>
        <authorList>
            <person name="Komaki H."/>
            <person name="Tamura T."/>
        </authorList>
    </citation>
    <scope>NUCLEOTIDE SEQUENCE [LARGE SCALE GENOMIC DNA]</scope>
    <source>
        <strain evidence="2 3">NBRC 13459</strain>
    </source>
</reference>
<protein>
    <submittedName>
        <fullName evidence="2">Uncharacterized protein</fullName>
    </submittedName>
</protein>
<evidence type="ECO:0000256" key="1">
    <source>
        <dbReference type="SAM" id="MobiDB-lite"/>
    </source>
</evidence>
<feature type="region of interest" description="Disordered" evidence="1">
    <location>
        <begin position="42"/>
        <end position="88"/>
    </location>
</feature>
<organism evidence="2 3">
    <name type="scientific">Streptomyces violaceusniger</name>
    <dbReference type="NCBI Taxonomy" id="68280"/>
    <lineage>
        <taxon>Bacteria</taxon>
        <taxon>Bacillati</taxon>
        <taxon>Actinomycetota</taxon>
        <taxon>Actinomycetes</taxon>
        <taxon>Kitasatosporales</taxon>
        <taxon>Streptomycetaceae</taxon>
        <taxon>Streptomyces</taxon>
        <taxon>Streptomyces violaceusniger group</taxon>
    </lineage>
</organism>
<dbReference type="AlphaFoldDB" id="A0A4D4KXN7"/>